<dbReference type="OrthoDB" id="2993174at2759"/>
<dbReference type="InterPro" id="IPR046496">
    <property type="entry name" value="DUF6589"/>
</dbReference>
<dbReference type="AlphaFoldDB" id="A0A6A4GM97"/>
<reference evidence="3" key="1">
    <citation type="journal article" date="2019" name="Environ. Microbiol.">
        <title>Fungal ecological strategies reflected in gene transcription - a case study of two litter decomposers.</title>
        <authorList>
            <person name="Barbi F."/>
            <person name="Kohler A."/>
            <person name="Barry K."/>
            <person name="Baskaran P."/>
            <person name="Daum C."/>
            <person name="Fauchery L."/>
            <person name="Ihrmark K."/>
            <person name="Kuo A."/>
            <person name="LaButti K."/>
            <person name="Lipzen A."/>
            <person name="Morin E."/>
            <person name="Grigoriev I.V."/>
            <person name="Henrissat B."/>
            <person name="Lindahl B."/>
            <person name="Martin F."/>
        </authorList>
    </citation>
    <scope>NUCLEOTIDE SEQUENCE</scope>
    <source>
        <strain evidence="3">JB14</strain>
    </source>
</reference>
<feature type="compositionally biased region" description="Basic and acidic residues" evidence="1">
    <location>
        <begin position="637"/>
        <end position="646"/>
    </location>
</feature>
<proteinExistence type="predicted"/>
<evidence type="ECO:0000313" key="4">
    <source>
        <dbReference type="Proteomes" id="UP000799118"/>
    </source>
</evidence>
<evidence type="ECO:0000259" key="2">
    <source>
        <dbReference type="Pfam" id="PF20231"/>
    </source>
</evidence>
<accession>A0A6A4GM97</accession>
<gene>
    <name evidence="3" type="ORF">BT96DRAFT_960505</name>
</gene>
<dbReference type="Pfam" id="PF20231">
    <property type="entry name" value="DUF6589"/>
    <property type="match status" value="1"/>
</dbReference>
<evidence type="ECO:0000313" key="3">
    <source>
        <dbReference type="EMBL" id="KAE9386841.1"/>
    </source>
</evidence>
<organism evidence="3 4">
    <name type="scientific">Gymnopus androsaceus JB14</name>
    <dbReference type="NCBI Taxonomy" id="1447944"/>
    <lineage>
        <taxon>Eukaryota</taxon>
        <taxon>Fungi</taxon>
        <taxon>Dikarya</taxon>
        <taxon>Basidiomycota</taxon>
        <taxon>Agaricomycotina</taxon>
        <taxon>Agaricomycetes</taxon>
        <taxon>Agaricomycetidae</taxon>
        <taxon>Agaricales</taxon>
        <taxon>Marasmiineae</taxon>
        <taxon>Omphalotaceae</taxon>
        <taxon>Gymnopus</taxon>
    </lineage>
</organism>
<sequence length="732" mass="82348">MHTTPQYPSTPLLPSAALPSPITPLFTNDSSFRIATASETRIPFGGSLVDISLASLCSDHSFPCLRQPKHVAMLQFQCIERAMEVLLDELHFSSVAEFFLLYIQQIPHKDTESFGDQHCRTLKVFLQGHTKVKPIEIVEKLYHHRYSYPSYKSIHKQEQSSLCFHPSFPPKDIAYARPSISTWATQLVGKHVKKSVRDLRHDPEIPNSLSDRVPVRLAAAANDNAKAKGVCTVTKDDLMSFQFSNCAKLFRMRSPLVWYLTKCMAVPKKNGVLAVRKWRNPETIQTSAIASFVLSGNQYANGYMAMHMGIWHTACGSHVDVKRAYSHLASSMHETTARCALETMADDSLENLWTEVKTGEKRYQVLYQYVLDNIQEFVQVWEGGVGLENPIGLEDCEPNAFDFVDCFMHILKNECAELTVEKLYQSISWIHIHVKFAIHQMREGRKTKVVPLGCNAEHEIETSGMIRALLNFFQQAGLLPEYAASLIAWVGGDGSSVIVIDTAKKYSAMMYDPEDTEYDYRNLHNVMSTLGIWHTQSTMQNSIAANHYGPLVTSDPSSLSQSGACAGFKWPTNFKDCNRYMTPAAYKQALSEILNNSAPDYLKFPIGEQYSSRRTASTSQKVEEDAEETKPVGKSSKSKEKKPAVHVEENGFTGDRVLANSILFMMEYSWWIEAAYAIPEGDIGQVWEIMKIWILLLLVPVTLTMSTCSSRCTACSNMRVVKISRMPYGIIG</sequence>
<keyword evidence="4" id="KW-1185">Reference proteome</keyword>
<feature type="domain" description="DUF6589" evidence="2">
    <location>
        <begin position="438"/>
        <end position="696"/>
    </location>
</feature>
<protein>
    <recommendedName>
        <fullName evidence="2">DUF6589 domain-containing protein</fullName>
    </recommendedName>
</protein>
<evidence type="ECO:0000256" key="1">
    <source>
        <dbReference type="SAM" id="MobiDB-lite"/>
    </source>
</evidence>
<feature type="region of interest" description="Disordered" evidence="1">
    <location>
        <begin position="613"/>
        <end position="646"/>
    </location>
</feature>
<dbReference type="Proteomes" id="UP000799118">
    <property type="component" value="Unassembled WGS sequence"/>
</dbReference>
<name>A0A6A4GM97_9AGAR</name>
<dbReference type="EMBL" id="ML769844">
    <property type="protein sequence ID" value="KAE9386841.1"/>
    <property type="molecule type" value="Genomic_DNA"/>
</dbReference>